<evidence type="ECO:0000313" key="4">
    <source>
        <dbReference type="EMBL" id="TCO34700.1"/>
    </source>
</evidence>
<feature type="domain" description="N-acetyltransferase" evidence="3">
    <location>
        <begin position="24"/>
        <end position="179"/>
    </location>
</feature>
<name>A0A4V2S104_9ACTN</name>
<dbReference type="SUPFAM" id="SSF55729">
    <property type="entry name" value="Acyl-CoA N-acyltransferases (Nat)"/>
    <property type="match status" value="1"/>
</dbReference>
<protein>
    <submittedName>
        <fullName evidence="4">Acetyltransferase (GNAT) family protein</fullName>
    </submittedName>
</protein>
<comment type="caution">
    <text evidence="4">The sequence shown here is derived from an EMBL/GenBank/DDBJ whole genome shotgun (WGS) entry which is preliminary data.</text>
</comment>
<dbReference type="Gene3D" id="3.40.630.30">
    <property type="match status" value="1"/>
</dbReference>
<keyword evidence="2" id="KW-0012">Acyltransferase</keyword>
<proteinExistence type="predicted"/>
<dbReference type="Proteomes" id="UP000294508">
    <property type="component" value="Unassembled WGS sequence"/>
</dbReference>
<dbReference type="PANTHER" id="PTHR43877">
    <property type="entry name" value="AMINOALKYLPHOSPHONATE N-ACETYLTRANSFERASE-RELATED-RELATED"/>
    <property type="match status" value="1"/>
</dbReference>
<accession>A0A4V2S104</accession>
<sequence length="180" mass="19869">MPGFPPYLGELVSAIAEFAEGTGVELRGFTDEYGALVAGWAGDAREVALLSGREEYPFPADLIRSWRKIDPDIQSYLFFAGDQPVGYGEVWLDDEEVELARLIVDPSERGKGIGAELVRALLKPAIAAGHPDIFLRVRSDNAVAIKTYLNVGFVDVSQQEMDEWNAGQPVAYRWMRYATG</sequence>
<dbReference type="InterPro" id="IPR000182">
    <property type="entry name" value="GNAT_dom"/>
</dbReference>
<dbReference type="AlphaFoldDB" id="A0A4V2S104"/>
<dbReference type="RefSeq" id="WP_242001638.1">
    <property type="nucleotide sequence ID" value="NZ_SLWN01000002.1"/>
</dbReference>
<dbReference type="InterPro" id="IPR016181">
    <property type="entry name" value="Acyl_CoA_acyltransferase"/>
</dbReference>
<keyword evidence="5" id="KW-1185">Reference proteome</keyword>
<keyword evidence="1 4" id="KW-0808">Transferase</keyword>
<gene>
    <name evidence="4" type="ORF">EV652_102769</name>
</gene>
<dbReference type="PROSITE" id="PS51186">
    <property type="entry name" value="GNAT"/>
    <property type="match status" value="1"/>
</dbReference>
<evidence type="ECO:0000313" key="5">
    <source>
        <dbReference type="Proteomes" id="UP000294508"/>
    </source>
</evidence>
<reference evidence="4 5" key="1">
    <citation type="journal article" date="2015" name="Stand. Genomic Sci.">
        <title>Genomic Encyclopedia of Bacterial and Archaeal Type Strains, Phase III: the genomes of soil and plant-associated and newly described type strains.</title>
        <authorList>
            <person name="Whitman W.B."/>
            <person name="Woyke T."/>
            <person name="Klenk H.P."/>
            <person name="Zhou Y."/>
            <person name="Lilburn T.G."/>
            <person name="Beck B.J."/>
            <person name="De Vos P."/>
            <person name="Vandamme P."/>
            <person name="Eisen J.A."/>
            <person name="Garrity G."/>
            <person name="Hugenholtz P."/>
            <person name="Kyrpides N.C."/>
        </authorList>
    </citation>
    <scope>NUCLEOTIDE SEQUENCE [LARGE SCALE GENOMIC DNA]</scope>
    <source>
        <strain evidence="4 5">VKM Ac-2572</strain>
    </source>
</reference>
<dbReference type="InterPro" id="IPR050832">
    <property type="entry name" value="Bact_Acetyltransf"/>
</dbReference>
<evidence type="ECO:0000259" key="3">
    <source>
        <dbReference type="PROSITE" id="PS51186"/>
    </source>
</evidence>
<dbReference type="Pfam" id="PF00583">
    <property type="entry name" value="Acetyltransf_1"/>
    <property type="match status" value="1"/>
</dbReference>
<organism evidence="4 5">
    <name type="scientific">Kribbella steppae</name>
    <dbReference type="NCBI Taxonomy" id="2512223"/>
    <lineage>
        <taxon>Bacteria</taxon>
        <taxon>Bacillati</taxon>
        <taxon>Actinomycetota</taxon>
        <taxon>Actinomycetes</taxon>
        <taxon>Propionibacteriales</taxon>
        <taxon>Kribbellaceae</taxon>
        <taxon>Kribbella</taxon>
    </lineage>
</organism>
<dbReference type="GO" id="GO:0016747">
    <property type="term" value="F:acyltransferase activity, transferring groups other than amino-acyl groups"/>
    <property type="evidence" value="ECO:0007669"/>
    <property type="project" value="InterPro"/>
</dbReference>
<dbReference type="CDD" id="cd04301">
    <property type="entry name" value="NAT_SF"/>
    <property type="match status" value="1"/>
</dbReference>
<dbReference type="EMBL" id="SLWN01000002">
    <property type="protein sequence ID" value="TCO34700.1"/>
    <property type="molecule type" value="Genomic_DNA"/>
</dbReference>
<evidence type="ECO:0000256" key="1">
    <source>
        <dbReference type="ARBA" id="ARBA00022679"/>
    </source>
</evidence>
<evidence type="ECO:0000256" key="2">
    <source>
        <dbReference type="ARBA" id="ARBA00023315"/>
    </source>
</evidence>